<comment type="caution">
    <text evidence="1">The sequence shown here is derived from an EMBL/GenBank/DDBJ whole genome shotgun (WGS) entry which is preliminary data.</text>
</comment>
<sequence>MPSDTIRSLLVVRANLGQDAILPKQLESLLNRLSSFEFRTLYVRFGQNVLQDCEHCKTFDEYALNALPGPLLQYIREAFIIGLITITGSFRERWRTYAIGALVIAAVVEGYYTLTADITIPKDGRGTFMLHDTLWTLRHIFFLLLPLLIHTRPPTPPIDTTFSLIQTHETLKTHLTRLTSLKYMRGALMRDPQLRASAAQWWDNQRINGAWVREDLGIQKLADKLGYGYTNINVNPHPNTPMGIVIGGPKCECECWGVWK</sequence>
<keyword evidence="2" id="KW-1185">Reference proteome</keyword>
<accession>A0AAD5UU37</accession>
<dbReference type="AlphaFoldDB" id="A0AAD5UU37"/>
<evidence type="ECO:0000313" key="2">
    <source>
        <dbReference type="Proteomes" id="UP001212997"/>
    </source>
</evidence>
<gene>
    <name evidence="1" type="ORF">NLI96_g10187</name>
</gene>
<dbReference type="PANTHER" id="PTHR39470:SF1">
    <property type="entry name" value="CHORISMATE SYNTHASE PROTEIN"/>
    <property type="match status" value="1"/>
</dbReference>
<dbReference type="EMBL" id="JANAWD010000560">
    <property type="protein sequence ID" value="KAJ3477839.1"/>
    <property type="molecule type" value="Genomic_DNA"/>
</dbReference>
<organism evidence="1 2">
    <name type="scientific">Meripilus lineatus</name>
    <dbReference type="NCBI Taxonomy" id="2056292"/>
    <lineage>
        <taxon>Eukaryota</taxon>
        <taxon>Fungi</taxon>
        <taxon>Dikarya</taxon>
        <taxon>Basidiomycota</taxon>
        <taxon>Agaricomycotina</taxon>
        <taxon>Agaricomycetes</taxon>
        <taxon>Polyporales</taxon>
        <taxon>Meripilaceae</taxon>
        <taxon>Meripilus</taxon>
    </lineage>
</organism>
<evidence type="ECO:0000313" key="1">
    <source>
        <dbReference type="EMBL" id="KAJ3477839.1"/>
    </source>
</evidence>
<reference evidence="1" key="1">
    <citation type="submission" date="2022-07" db="EMBL/GenBank/DDBJ databases">
        <title>Genome Sequence of Physisporinus lineatus.</title>
        <authorList>
            <person name="Buettner E."/>
        </authorList>
    </citation>
    <scope>NUCLEOTIDE SEQUENCE</scope>
    <source>
        <strain evidence="1">VT162</strain>
    </source>
</reference>
<protein>
    <submittedName>
        <fullName evidence="1">Uncharacterized protein</fullName>
    </submittedName>
</protein>
<proteinExistence type="predicted"/>
<dbReference type="Proteomes" id="UP001212997">
    <property type="component" value="Unassembled WGS sequence"/>
</dbReference>
<dbReference type="PANTHER" id="PTHR39470">
    <property type="entry name" value="CHROMOSOME 10, WHOLE GENOME SHOTGUN SEQUENCE"/>
    <property type="match status" value="1"/>
</dbReference>
<name>A0AAD5UU37_9APHY</name>